<feature type="compositionally biased region" description="Basic and acidic residues" evidence="2">
    <location>
        <begin position="392"/>
        <end position="419"/>
    </location>
</feature>
<feature type="compositionally biased region" description="Polar residues" evidence="2">
    <location>
        <begin position="688"/>
        <end position="699"/>
    </location>
</feature>
<feature type="compositionally biased region" description="Basic and acidic residues" evidence="2">
    <location>
        <begin position="1366"/>
        <end position="1377"/>
    </location>
</feature>
<feature type="compositionally biased region" description="Polar residues" evidence="2">
    <location>
        <begin position="812"/>
        <end position="824"/>
    </location>
</feature>
<evidence type="ECO:0000256" key="1">
    <source>
        <dbReference type="ARBA" id="ARBA00010311"/>
    </source>
</evidence>
<feature type="compositionally biased region" description="Basic and acidic residues" evidence="2">
    <location>
        <begin position="235"/>
        <end position="259"/>
    </location>
</feature>
<dbReference type="GeneTree" id="ENSGT00530000064017"/>
<feature type="compositionally biased region" description="Acidic residues" evidence="2">
    <location>
        <begin position="1350"/>
        <end position="1365"/>
    </location>
</feature>
<evidence type="ECO:0000313" key="5">
    <source>
        <dbReference type="Proteomes" id="UP000694557"/>
    </source>
</evidence>
<proteinExistence type="inferred from homology"/>
<evidence type="ECO:0000259" key="3">
    <source>
        <dbReference type="Pfam" id="PF14816"/>
    </source>
</evidence>
<comment type="similarity">
    <text evidence="1">Belongs to the FAM178 family.</text>
</comment>
<name>A0A8C7CH24_ONCKI</name>
<dbReference type="PANTHER" id="PTHR16046:SF9">
    <property type="entry name" value="SMC5-SMC6 COMPLEX LOCALIZATION FACTOR PROTEIN 2"/>
    <property type="match status" value="1"/>
</dbReference>
<keyword evidence="5" id="KW-1185">Reference proteome</keyword>
<accession>A0A8C7CH24</accession>
<protein>
    <submittedName>
        <fullName evidence="4">SMC5-SMC6 complex localization factor protein 2</fullName>
    </submittedName>
</protein>
<organism evidence="4 5">
    <name type="scientific">Oncorhynchus kisutch</name>
    <name type="common">Coho salmon</name>
    <name type="synonym">Salmo kisutch</name>
    <dbReference type="NCBI Taxonomy" id="8019"/>
    <lineage>
        <taxon>Eukaryota</taxon>
        <taxon>Metazoa</taxon>
        <taxon>Chordata</taxon>
        <taxon>Craniata</taxon>
        <taxon>Vertebrata</taxon>
        <taxon>Euteleostomi</taxon>
        <taxon>Actinopterygii</taxon>
        <taxon>Neopterygii</taxon>
        <taxon>Teleostei</taxon>
        <taxon>Protacanthopterygii</taxon>
        <taxon>Salmoniformes</taxon>
        <taxon>Salmonidae</taxon>
        <taxon>Salmoninae</taxon>
        <taxon>Oncorhynchus</taxon>
    </lineage>
</organism>
<dbReference type="Ensembl" id="ENSOKIT00005004556.1">
    <property type="protein sequence ID" value="ENSOKIP00005004340.1"/>
    <property type="gene ID" value="ENSOKIG00005001992.1"/>
</dbReference>
<feature type="domain" description="Coiled-coil SMC6 And NSE5 INteracting (CANIN)" evidence="3">
    <location>
        <begin position="816"/>
        <end position="1187"/>
    </location>
</feature>
<dbReference type="InterPro" id="IPR044276">
    <property type="entry name" value="CANIN_dom"/>
</dbReference>
<dbReference type="InterPro" id="IPR026161">
    <property type="entry name" value="FAM178"/>
</dbReference>
<evidence type="ECO:0000256" key="2">
    <source>
        <dbReference type="SAM" id="MobiDB-lite"/>
    </source>
</evidence>
<dbReference type="PANTHER" id="PTHR16046">
    <property type="entry name" value="SMC5-SMC6 COMPLEX LOCALIZATION FACTOR 2"/>
    <property type="match status" value="1"/>
</dbReference>
<feature type="region of interest" description="Disordered" evidence="2">
    <location>
        <begin position="198"/>
        <end position="277"/>
    </location>
</feature>
<feature type="region of interest" description="Disordered" evidence="2">
    <location>
        <begin position="686"/>
        <end position="732"/>
    </location>
</feature>
<feature type="compositionally biased region" description="Low complexity" evidence="2">
    <location>
        <begin position="425"/>
        <end position="436"/>
    </location>
</feature>
<feature type="compositionally biased region" description="Acidic residues" evidence="2">
    <location>
        <begin position="1493"/>
        <end position="1510"/>
    </location>
</feature>
<dbReference type="KEGG" id="oki:109899845"/>
<gene>
    <name evidence="4" type="primary">LOC109899845</name>
</gene>
<feature type="compositionally biased region" description="Basic and acidic residues" evidence="2">
    <location>
        <begin position="1340"/>
        <end position="1349"/>
    </location>
</feature>
<dbReference type="RefSeq" id="XP_031691326.1">
    <property type="nucleotide sequence ID" value="XM_031835466.1"/>
</dbReference>
<sequence length="1566" mass="174820">MLTCSVIMRKIQSEGNGRSIADYLSPKGSIVKDVIPLGLPGPKPSPAASYLQVTPMKPSQPRGCLSNPNTHPLPKRVPPLTSPGLDPVRAKPSPGPYPPQLPGVHHRASGGGGGDEAKDGKANLTNPITRKIQTSHSPSRTITLDPRVGTGTGISDVGSSSALFTAGLPLQSTPQYTAGDDRKDTMKNGCPLSHTMCSPVNPQQSGGSLDNRGTTQTSKMFTPVGTKSLSQKRGRNPDLEERTKGEEMANKKLRPEDYRPNSSPSPISTSHPPYGTASPSYLKKVFMKNSLNSGPILSLKERLTPKKTEGGMARGMEIVPTSPLPSPKPARQVFNNRGQPPCRNSVRENSNPQCRYSGMNHQSVNPQSVYSGSNLQSGHPANLPVKSASRGECSRGKEGRARAPESRGREPTGRTDRRTPKPVSRSHSSYSSCSSSLRHLGLAQNRNVTRPRGMSALPDDLSDLFTPDPITSSLSRAAMTFSSSPQRGDGSPSVHKVLVSGVSATVCGASKRLRPTSVTSPREIPQISPSERISGPNIFPCKVAAVDPSKLLLGPNIYSPSFLRLESCGTDLTKLKTASYRTITCTSSGKPSSPKDESVTMEDVASKLKTSPTFPAVRRFADESFKTEAGPRSPDIPSAGLESPMNEYANLKNESSTLKTIPLSASAKSSSLCKDESFNMGTADFKASTRSPFLPSPTSRLDRKGKEGEKRKEGDQKSLSFLEEGEKRSKMDNPQKSLIFLEEDPLDVELGLGLDLGLELELSQASSSSSSEDELPSLQQILDRTARPPDTPEKGTFTAPSTPVGPRHHSQLPVTSKAKPTSYRNNLDEMLKEKESIQRSKEMETKLRLSCEENLLRLAEEEEEDESAENMEAAISHQQREFLQRFSVVSSAIRDLHPGEAMFSLDNFGRLFSQHTLQLRHCNVSPRDTAQKTLLWSTPDQFRSHVSSELIQRAYRSSPCPPQVARWLFQMVSVHSDKLTCHQVLKALKDIACSAAEHMMLNKNERFEVWVPSVGDVTLVFMNMGVPFVTLFPLENLQPPFTEGDLLEGFQISTESLSSKKELSTFPEHNFDNVIKYLSQCTSLCPRAYSDRELLLLLTVMSRVGLDTQLTLQPTEHLRSLLRNLISSIRDWDVMLPRICMSLIDLSDDHHNLRWLVQLLPDNIRGKQLRRHLSVSAISKLLNIRCTYRPSNTEFQLSDLRRYLPRMRPSSLLRGLATFRRSQNAHREREEEEEDCASLDQQAYYLCYSLLALANEATNFEFFPPEQKNQLLLLCAELEKHIKCDIRESEKMLYRSKVKDFVARIYTKWQVLVQRTRPLQGKLYDYWQPLPEDAVSSSQESKHSHREREEEREDEETVMELEGEGVEGKAEDQERIAENALSMEDERRETPEKYLAMEDEEGKVVKGEEEDKEERIAEKALAMEDERGEMPEKYLAMEDEEGKVVKGEEEDKEERIAEKALAMEDERGEMPEKYFAMEKEILGVEEKLLKMDELEEEEEERMELTLEESGEERNMEDMEEKWTAVKVEERVTEKREAAAVEEGRKGPTEERGNLEKDSEMEEKGEE</sequence>
<feature type="compositionally biased region" description="Polar residues" evidence="2">
    <location>
        <begin position="198"/>
        <end position="231"/>
    </location>
</feature>
<dbReference type="Pfam" id="PF14816">
    <property type="entry name" value="CANIN"/>
    <property type="match status" value="1"/>
</dbReference>
<feature type="region of interest" description="Disordered" evidence="2">
    <location>
        <begin position="300"/>
        <end position="461"/>
    </location>
</feature>
<feature type="compositionally biased region" description="Low complexity" evidence="2">
    <location>
        <begin position="260"/>
        <end position="273"/>
    </location>
</feature>
<feature type="region of interest" description="Disordered" evidence="2">
    <location>
        <begin position="54"/>
        <end position="121"/>
    </location>
</feature>
<feature type="compositionally biased region" description="Polar residues" evidence="2">
    <location>
        <begin position="347"/>
        <end position="379"/>
    </location>
</feature>
<feature type="compositionally biased region" description="Basic and acidic residues" evidence="2">
    <location>
        <begin position="300"/>
        <end position="309"/>
    </location>
</feature>
<dbReference type="GeneID" id="109899845"/>
<evidence type="ECO:0000313" key="4">
    <source>
        <dbReference type="Ensembl" id="ENSOKIP00005004340.1"/>
    </source>
</evidence>
<reference evidence="4" key="2">
    <citation type="submission" date="2025-09" db="UniProtKB">
        <authorList>
            <consortium name="Ensembl"/>
        </authorList>
    </citation>
    <scope>IDENTIFICATION</scope>
</reference>
<feature type="region of interest" description="Disordered" evidence="2">
    <location>
        <begin position="1492"/>
        <end position="1566"/>
    </location>
</feature>
<feature type="compositionally biased region" description="Basic and acidic residues" evidence="2">
    <location>
        <begin position="700"/>
        <end position="716"/>
    </location>
</feature>
<feature type="region of interest" description="Disordered" evidence="2">
    <location>
        <begin position="1333"/>
        <end position="1378"/>
    </location>
</feature>
<feature type="compositionally biased region" description="Basic and acidic residues" evidence="2">
    <location>
        <begin position="1511"/>
        <end position="1557"/>
    </location>
</feature>
<dbReference type="Proteomes" id="UP000694557">
    <property type="component" value="Unassembled WGS sequence"/>
</dbReference>
<feature type="region of interest" description="Disordered" evidence="2">
    <location>
        <begin position="785"/>
        <end position="824"/>
    </location>
</feature>
<reference evidence="4" key="1">
    <citation type="submission" date="2025-08" db="UniProtKB">
        <authorList>
            <consortium name="Ensembl"/>
        </authorList>
    </citation>
    <scope>IDENTIFICATION</scope>
</reference>